<dbReference type="InterPro" id="IPR037171">
    <property type="entry name" value="NagB/RpiA_transferase-like"/>
</dbReference>
<dbReference type="InterPro" id="IPR036388">
    <property type="entry name" value="WH-like_DNA-bd_sf"/>
</dbReference>
<dbReference type="Gene3D" id="3.40.50.1360">
    <property type="match status" value="1"/>
</dbReference>
<protein>
    <submittedName>
        <fullName evidence="6">DeoR/GlpR transcriptional regulator</fullName>
    </submittedName>
</protein>
<keyword evidence="7" id="KW-1185">Reference proteome</keyword>
<keyword evidence="1" id="KW-0678">Repressor</keyword>
<gene>
    <name evidence="6" type="ORF">IPMB12_02115</name>
</gene>
<dbReference type="Proteomes" id="UP000501168">
    <property type="component" value="Chromosome"/>
</dbReference>
<evidence type="ECO:0000256" key="3">
    <source>
        <dbReference type="ARBA" id="ARBA00023125"/>
    </source>
</evidence>
<evidence type="ECO:0000256" key="2">
    <source>
        <dbReference type="ARBA" id="ARBA00023015"/>
    </source>
</evidence>
<dbReference type="SMART" id="SM01134">
    <property type="entry name" value="DeoRC"/>
    <property type="match status" value="1"/>
</dbReference>
<keyword evidence="4" id="KW-0804">Transcription</keyword>
<dbReference type="RefSeq" id="WP_166914487.1">
    <property type="nucleotide sequence ID" value="NZ_CP050253.1"/>
</dbReference>
<dbReference type="KEGG" id="orb:IPMB12_02115"/>
<reference evidence="6 7" key="1">
    <citation type="submission" date="2020-03" db="EMBL/GenBank/DDBJ databases">
        <title>Complete genome sequence of Orbus sp. IPMB12 (BCRC 80908).</title>
        <authorList>
            <person name="Lo W.-S."/>
            <person name="Chang T.-H."/>
            <person name="Kuo C.-H."/>
        </authorList>
    </citation>
    <scope>NUCLEOTIDE SEQUENCE [LARGE SCALE GENOMIC DNA]</scope>
    <source>
        <strain evidence="6 7">IPMB12</strain>
    </source>
</reference>
<organism evidence="6 7">
    <name type="scientific">Zophobihabitans entericus</name>
    <dbReference type="NCBI Taxonomy" id="1635327"/>
    <lineage>
        <taxon>Bacteria</taxon>
        <taxon>Pseudomonadati</taxon>
        <taxon>Pseudomonadota</taxon>
        <taxon>Gammaproteobacteria</taxon>
        <taxon>Orbales</taxon>
        <taxon>Orbaceae</taxon>
        <taxon>Zophobihabitans</taxon>
    </lineage>
</organism>
<dbReference type="Gene3D" id="1.10.10.10">
    <property type="entry name" value="Winged helix-like DNA-binding domain superfamily/Winged helix DNA-binding domain"/>
    <property type="match status" value="1"/>
</dbReference>
<feature type="domain" description="HTH deoR-type" evidence="5">
    <location>
        <begin position="5"/>
        <end position="60"/>
    </location>
</feature>
<dbReference type="InParanoid" id="A0A6G9I9S9"/>
<keyword evidence="2" id="KW-0805">Transcription regulation</keyword>
<evidence type="ECO:0000259" key="5">
    <source>
        <dbReference type="PROSITE" id="PS51000"/>
    </source>
</evidence>
<dbReference type="EMBL" id="CP050253">
    <property type="protein sequence ID" value="QIQ20582.1"/>
    <property type="molecule type" value="Genomic_DNA"/>
</dbReference>
<dbReference type="Pfam" id="PF08220">
    <property type="entry name" value="HTH_DeoR"/>
    <property type="match status" value="1"/>
</dbReference>
<dbReference type="GO" id="GO:0003677">
    <property type="term" value="F:DNA binding"/>
    <property type="evidence" value="ECO:0007669"/>
    <property type="project" value="UniProtKB-KW"/>
</dbReference>
<dbReference type="AlphaFoldDB" id="A0A6G9I9S9"/>
<sequence>MESITEYRRNKIAQLIASRENIKVGELAKIFQVSTETIRKDLIFLDSKGIVKKSHGGAIINEANLKSSVEKPLSIKELENKEYKKRIAMHALSLIPPNASFFIDSGTTNNFLAELLAHEKGMNIFTNSIPVVNMLADSDNNIYILGGKLKEQSHCIVGNWTLQLLENIQPDIAFLGSDAFKNSLGPCTASFEESGIKSKIVEKSEKVIVLADSSKFNNSGLFTFCDWSKIDLLITDNRVSKKDLKQLNQVTTVVTV</sequence>
<dbReference type="InterPro" id="IPR014036">
    <property type="entry name" value="DeoR-like_C"/>
</dbReference>
<proteinExistence type="predicted"/>
<dbReference type="PRINTS" id="PR00037">
    <property type="entry name" value="HTHLACR"/>
</dbReference>
<evidence type="ECO:0000313" key="7">
    <source>
        <dbReference type="Proteomes" id="UP000501168"/>
    </source>
</evidence>
<dbReference type="PROSITE" id="PS00894">
    <property type="entry name" value="HTH_DEOR_1"/>
    <property type="match status" value="1"/>
</dbReference>
<evidence type="ECO:0000256" key="4">
    <source>
        <dbReference type="ARBA" id="ARBA00023163"/>
    </source>
</evidence>
<dbReference type="InterPro" id="IPR036390">
    <property type="entry name" value="WH_DNA-bd_sf"/>
</dbReference>
<dbReference type="GO" id="GO:0003700">
    <property type="term" value="F:DNA-binding transcription factor activity"/>
    <property type="evidence" value="ECO:0007669"/>
    <property type="project" value="InterPro"/>
</dbReference>
<dbReference type="PANTHER" id="PTHR30363">
    <property type="entry name" value="HTH-TYPE TRANSCRIPTIONAL REGULATOR SRLR-RELATED"/>
    <property type="match status" value="1"/>
</dbReference>
<dbReference type="SUPFAM" id="SSF100950">
    <property type="entry name" value="NagB/RpiA/CoA transferase-like"/>
    <property type="match status" value="1"/>
</dbReference>
<dbReference type="SUPFAM" id="SSF46785">
    <property type="entry name" value="Winged helix' DNA-binding domain"/>
    <property type="match status" value="1"/>
</dbReference>
<dbReference type="PROSITE" id="PS51000">
    <property type="entry name" value="HTH_DEOR_2"/>
    <property type="match status" value="1"/>
</dbReference>
<dbReference type="Pfam" id="PF00455">
    <property type="entry name" value="DeoRC"/>
    <property type="match status" value="1"/>
</dbReference>
<evidence type="ECO:0000256" key="1">
    <source>
        <dbReference type="ARBA" id="ARBA00022491"/>
    </source>
</evidence>
<dbReference type="InterPro" id="IPR018356">
    <property type="entry name" value="Tscrpt_reg_HTH_DeoR_CS"/>
</dbReference>
<keyword evidence="3" id="KW-0238">DNA-binding</keyword>
<dbReference type="PANTHER" id="PTHR30363:SF4">
    <property type="entry name" value="GLYCEROL-3-PHOSPHATE REGULON REPRESSOR"/>
    <property type="match status" value="1"/>
</dbReference>
<name>A0A6G9I9S9_9GAMM</name>
<accession>A0A6G9I9S9</accession>
<dbReference type="SMART" id="SM00420">
    <property type="entry name" value="HTH_DEOR"/>
    <property type="match status" value="1"/>
</dbReference>
<dbReference type="InterPro" id="IPR050313">
    <property type="entry name" value="Carb_Metab_HTH_regulators"/>
</dbReference>
<evidence type="ECO:0000313" key="6">
    <source>
        <dbReference type="EMBL" id="QIQ20582.1"/>
    </source>
</evidence>
<dbReference type="InterPro" id="IPR001034">
    <property type="entry name" value="DeoR_HTH"/>
</dbReference>